<accession>A0A8S9FNQ0</accession>
<reference evidence="1" key="1">
    <citation type="submission" date="2019-12" db="EMBL/GenBank/DDBJ databases">
        <title>Genome sequencing and annotation of Brassica cretica.</title>
        <authorList>
            <person name="Studholme D.J."/>
            <person name="Sarris P.F."/>
        </authorList>
    </citation>
    <scope>NUCLEOTIDE SEQUENCE</scope>
    <source>
        <strain evidence="1">PFS-102/07</strain>
        <tissue evidence="1">Leaf</tissue>
    </source>
</reference>
<dbReference type="AlphaFoldDB" id="A0A8S9FNQ0"/>
<sequence>MLCSRLWILVVRAFFGGTIRRSSLISVGVDIVMRRSWGRVFGLTVWFAAEFPKPPIQLLEVAFRWLWVKSRWSPVFNRSVWLVVSIKSEKMMEDGVPGVTPV</sequence>
<organism evidence="1">
    <name type="scientific">Brassica cretica</name>
    <name type="common">Mustard</name>
    <dbReference type="NCBI Taxonomy" id="69181"/>
    <lineage>
        <taxon>Eukaryota</taxon>
        <taxon>Viridiplantae</taxon>
        <taxon>Streptophyta</taxon>
        <taxon>Embryophyta</taxon>
        <taxon>Tracheophyta</taxon>
        <taxon>Spermatophyta</taxon>
        <taxon>Magnoliopsida</taxon>
        <taxon>eudicotyledons</taxon>
        <taxon>Gunneridae</taxon>
        <taxon>Pentapetalae</taxon>
        <taxon>rosids</taxon>
        <taxon>malvids</taxon>
        <taxon>Brassicales</taxon>
        <taxon>Brassicaceae</taxon>
        <taxon>Brassiceae</taxon>
        <taxon>Brassica</taxon>
    </lineage>
</organism>
<gene>
    <name evidence="1" type="ORF">F2Q70_00032316</name>
</gene>
<protein>
    <submittedName>
        <fullName evidence="1">Uncharacterized protein</fullName>
    </submittedName>
</protein>
<evidence type="ECO:0000313" key="1">
    <source>
        <dbReference type="EMBL" id="KAF2534714.1"/>
    </source>
</evidence>
<dbReference type="EMBL" id="QGKY02002305">
    <property type="protein sequence ID" value="KAF2534714.1"/>
    <property type="molecule type" value="Genomic_DNA"/>
</dbReference>
<proteinExistence type="predicted"/>
<name>A0A8S9FNQ0_BRACR</name>
<comment type="caution">
    <text evidence="1">The sequence shown here is derived from an EMBL/GenBank/DDBJ whole genome shotgun (WGS) entry which is preliminary data.</text>
</comment>